<dbReference type="EMBL" id="CP030840">
    <property type="protein sequence ID" value="AXC12172.1"/>
    <property type="molecule type" value="Genomic_DNA"/>
</dbReference>
<dbReference type="AlphaFoldDB" id="A0A2Z5FZD8"/>
<sequence>MQIMKWDVFTTGQPTETGESHGMPSDNSLKQIASHWFHAAPPGTDLYGWF</sequence>
<feature type="region of interest" description="Disordered" evidence="1">
    <location>
        <begin position="1"/>
        <end position="25"/>
    </location>
</feature>
<reference evidence="2 3" key="1">
    <citation type="journal article" date="2018" name="Front. Microbiol.">
        <title>Hydrolytic Capabilities as a Key to Environmental Success: Chitinolytic and Cellulolytic Acidobacteria From Acidic Sub-arctic Soils and Boreal Peatlands.</title>
        <authorList>
            <person name="Belova S.E."/>
            <person name="Ravin N.V."/>
            <person name="Pankratov T.A."/>
            <person name="Rakitin A.L."/>
            <person name="Ivanova A.A."/>
            <person name="Beletsky A.V."/>
            <person name="Mardanov A.V."/>
            <person name="Sinninghe Damste J.S."/>
            <person name="Dedysh S.N."/>
        </authorList>
    </citation>
    <scope>NUCLEOTIDE SEQUENCE [LARGE SCALE GENOMIC DNA]</scope>
    <source>
        <strain evidence="2 3">SBC82</strain>
    </source>
</reference>
<name>A0A2Z5FZD8_9BACT</name>
<dbReference type="KEGG" id="abas:ACPOL_2868"/>
<organism evidence="2 3">
    <name type="scientific">Acidisarcina polymorpha</name>
    <dbReference type="NCBI Taxonomy" id="2211140"/>
    <lineage>
        <taxon>Bacteria</taxon>
        <taxon>Pseudomonadati</taxon>
        <taxon>Acidobacteriota</taxon>
        <taxon>Terriglobia</taxon>
        <taxon>Terriglobales</taxon>
        <taxon>Acidobacteriaceae</taxon>
        <taxon>Acidisarcina</taxon>
    </lineage>
</organism>
<dbReference type="Proteomes" id="UP000253606">
    <property type="component" value="Chromosome"/>
</dbReference>
<accession>A0A2Z5FZD8</accession>
<evidence type="ECO:0000256" key="1">
    <source>
        <dbReference type="SAM" id="MobiDB-lite"/>
    </source>
</evidence>
<evidence type="ECO:0000313" key="2">
    <source>
        <dbReference type="EMBL" id="AXC12172.1"/>
    </source>
</evidence>
<gene>
    <name evidence="2" type="ORF">ACPOL_2868</name>
</gene>
<keyword evidence="3" id="KW-1185">Reference proteome</keyword>
<proteinExistence type="predicted"/>
<protein>
    <submittedName>
        <fullName evidence="2">Uncharacterized protein</fullName>
    </submittedName>
</protein>
<evidence type="ECO:0000313" key="3">
    <source>
        <dbReference type="Proteomes" id="UP000253606"/>
    </source>
</evidence>